<dbReference type="InterPro" id="IPR008920">
    <property type="entry name" value="TF_FadR/GntR_C"/>
</dbReference>
<comment type="caution">
    <text evidence="7">The sequence shown here is derived from an EMBL/GenBank/DDBJ whole genome shotgun (WGS) entry which is preliminary data.</text>
</comment>
<evidence type="ECO:0000256" key="4">
    <source>
        <dbReference type="SAM" id="MobiDB-lite"/>
    </source>
</evidence>
<dbReference type="Pfam" id="PF07729">
    <property type="entry name" value="FCD"/>
    <property type="match status" value="1"/>
</dbReference>
<dbReference type="EMBL" id="MDUX01000046">
    <property type="protein sequence ID" value="KAF7598527.1"/>
    <property type="molecule type" value="Genomic_DNA"/>
</dbReference>
<evidence type="ECO:0000313" key="7">
    <source>
        <dbReference type="EMBL" id="PAS92254.1"/>
    </source>
</evidence>
<dbReference type="Proteomes" id="UP000623509">
    <property type="component" value="Unassembled WGS sequence"/>
</dbReference>
<organism evidence="7 8">
    <name type="scientific">Candidatus Dactylopiibacterium carminicum</name>
    <dbReference type="NCBI Taxonomy" id="857335"/>
    <lineage>
        <taxon>Bacteria</taxon>
        <taxon>Pseudomonadati</taxon>
        <taxon>Pseudomonadota</taxon>
        <taxon>Betaproteobacteria</taxon>
        <taxon>Rhodocyclales</taxon>
        <taxon>Rhodocyclaceae</taxon>
        <taxon>Candidatus Dactylopiibacterium</taxon>
    </lineage>
</organism>
<dbReference type="SUPFAM" id="SSF48008">
    <property type="entry name" value="GntR ligand-binding domain-like"/>
    <property type="match status" value="1"/>
</dbReference>
<dbReference type="InterPro" id="IPR036390">
    <property type="entry name" value="WH_DNA-bd_sf"/>
</dbReference>
<dbReference type="SUPFAM" id="SSF46785">
    <property type="entry name" value="Winged helix' DNA-binding domain"/>
    <property type="match status" value="1"/>
</dbReference>
<sequence>MLRHPKSATDCRQSLTDEMATSSTRSKSRPDFKTALPGLKQGDDIETRIYNTVFESVMTQRLKPGTKLPEASLCELFDVSRATVRKVLQRLAHDHIVELRINRGAVVAAPTPEETRQIFEVRRQLEACIVRLAAAKASKADIASLRAQLKQEHEAMHRFAQPEWARLASAFHLRLAEVADNAVLQQYLMELVSRCSLIVALYEPPGNAACEHDEHASVVDLIEKGDAEGAVALMDQHLRTLEANVCVEHEAPDNSLARMLGLN</sequence>
<dbReference type="OrthoDB" id="5243844at2"/>
<accession>A0A272EQ66</accession>
<dbReference type="InterPro" id="IPR011711">
    <property type="entry name" value="GntR_C"/>
</dbReference>
<proteinExistence type="predicted"/>
<keyword evidence="1" id="KW-0805">Transcription regulation</keyword>
<dbReference type="Pfam" id="PF00392">
    <property type="entry name" value="GntR"/>
    <property type="match status" value="1"/>
</dbReference>
<feature type="region of interest" description="Disordered" evidence="4">
    <location>
        <begin position="1"/>
        <end position="37"/>
    </location>
</feature>
<evidence type="ECO:0000313" key="6">
    <source>
        <dbReference type="EMBL" id="KAF7598527.1"/>
    </source>
</evidence>
<dbReference type="PANTHER" id="PTHR43537:SF53">
    <property type="entry name" value="HTH-TYPE TRANSCRIPTIONAL REPRESSOR NANR"/>
    <property type="match status" value="1"/>
</dbReference>
<keyword evidence="3" id="KW-0804">Transcription</keyword>
<keyword evidence="9" id="KW-1185">Reference proteome</keyword>
<reference evidence="7 8" key="2">
    <citation type="submission" date="2017-07" db="EMBL/GenBank/DDBJ databases">
        <title>Candidatus Dactylopiibacterium carminicum, a nitrogen-fixing symbiont of the cochineal insect Dactylopius coccus and Dactylopius opuntiae (Hemiptera: Coccoidea: Dactylopiidae).</title>
        <authorList>
            <person name="Vera A."/>
        </authorList>
    </citation>
    <scope>NUCLEOTIDE SEQUENCE [LARGE SCALE GENOMIC DNA]</scope>
    <source>
        <strain evidence="7 8">NFDCM</strain>
    </source>
</reference>
<feature type="compositionally biased region" description="Polar residues" evidence="4">
    <location>
        <begin position="10"/>
        <end position="25"/>
    </location>
</feature>
<dbReference type="SMART" id="SM00345">
    <property type="entry name" value="HTH_GNTR"/>
    <property type="match status" value="1"/>
</dbReference>
<evidence type="ECO:0000256" key="1">
    <source>
        <dbReference type="ARBA" id="ARBA00023015"/>
    </source>
</evidence>
<reference evidence="6 9" key="1">
    <citation type="submission" date="2016-08" db="EMBL/GenBank/DDBJ databases">
        <title>Candidatus Dactylopiibacterium carminicum genome sequence.</title>
        <authorList>
            <person name="Ramirez-Puebla S.T."/>
            <person name="Ormeno-Orrillo E."/>
            <person name="Vera-Ponce De Leon A."/>
            <person name="Luis L."/>
            <person name="Sanchez-Flores A."/>
            <person name="Monica R."/>
            <person name="Martinez-Romero E."/>
        </authorList>
    </citation>
    <scope>NUCLEOTIDE SEQUENCE [LARGE SCALE GENOMIC DNA]</scope>
    <source>
        <strain evidence="6">END1</strain>
    </source>
</reference>
<dbReference type="AlphaFoldDB" id="A0A272EQ66"/>
<feature type="domain" description="HTH gntR-type" evidence="5">
    <location>
        <begin position="43"/>
        <end position="110"/>
    </location>
</feature>
<dbReference type="Proteomes" id="UP000216107">
    <property type="component" value="Unassembled WGS sequence"/>
</dbReference>
<evidence type="ECO:0000313" key="8">
    <source>
        <dbReference type="Proteomes" id="UP000216107"/>
    </source>
</evidence>
<dbReference type="CDD" id="cd07377">
    <property type="entry name" value="WHTH_GntR"/>
    <property type="match status" value="1"/>
</dbReference>
<evidence type="ECO:0000256" key="3">
    <source>
        <dbReference type="ARBA" id="ARBA00023163"/>
    </source>
</evidence>
<name>A0A272EQ66_9RHOO</name>
<dbReference type="InterPro" id="IPR000524">
    <property type="entry name" value="Tscrpt_reg_HTH_GntR"/>
</dbReference>
<dbReference type="SMART" id="SM00895">
    <property type="entry name" value="FCD"/>
    <property type="match status" value="1"/>
</dbReference>
<dbReference type="EMBL" id="NMRN01000043">
    <property type="protein sequence ID" value="PAS92254.1"/>
    <property type="molecule type" value="Genomic_DNA"/>
</dbReference>
<evidence type="ECO:0000313" key="9">
    <source>
        <dbReference type="Proteomes" id="UP000623509"/>
    </source>
</evidence>
<dbReference type="GO" id="GO:0003677">
    <property type="term" value="F:DNA binding"/>
    <property type="evidence" value="ECO:0007669"/>
    <property type="project" value="UniProtKB-KW"/>
</dbReference>
<dbReference type="Gene3D" id="1.10.10.10">
    <property type="entry name" value="Winged helix-like DNA-binding domain superfamily/Winged helix DNA-binding domain"/>
    <property type="match status" value="1"/>
</dbReference>
<protein>
    <submittedName>
        <fullName evidence="7">GntR family transcriptional regulator</fullName>
    </submittedName>
</protein>
<dbReference type="Gene3D" id="1.20.120.530">
    <property type="entry name" value="GntR ligand-binding domain-like"/>
    <property type="match status" value="1"/>
</dbReference>
<dbReference type="PANTHER" id="PTHR43537">
    <property type="entry name" value="TRANSCRIPTIONAL REGULATOR, GNTR FAMILY"/>
    <property type="match status" value="1"/>
</dbReference>
<dbReference type="PROSITE" id="PS50949">
    <property type="entry name" value="HTH_GNTR"/>
    <property type="match status" value="1"/>
</dbReference>
<dbReference type="InterPro" id="IPR036388">
    <property type="entry name" value="WH-like_DNA-bd_sf"/>
</dbReference>
<keyword evidence="2" id="KW-0238">DNA-binding</keyword>
<evidence type="ECO:0000256" key="2">
    <source>
        <dbReference type="ARBA" id="ARBA00023125"/>
    </source>
</evidence>
<evidence type="ECO:0000259" key="5">
    <source>
        <dbReference type="PROSITE" id="PS50949"/>
    </source>
</evidence>
<dbReference type="GO" id="GO:0003700">
    <property type="term" value="F:DNA-binding transcription factor activity"/>
    <property type="evidence" value="ECO:0007669"/>
    <property type="project" value="InterPro"/>
</dbReference>
<gene>
    <name evidence="6" type="ORF">BGI27_12810</name>
    <name evidence="7" type="ORF">CGU29_12405</name>
</gene>